<dbReference type="AlphaFoldDB" id="A0A8X6THS5"/>
<reference evidence="2" key="1">
    <citation type="submission" date="2020-08" db="EMBL/GenBank/DDBJ databases">
        <title>Multicomponent nature underlies the extraordinary mechanical properties of spider dragline silk.</title>
        <authorList>
            <person name="Kono N."/>
            <person name="Nakamura H."/>
            <person name="Mori M."/>
            <person name="Yoshida Y."/>
            <person name="Ohtoshi R."/>
            <person name="Malay A.D."/>
            <person name="Moran D.A.P."/>
            <person name="Tomita M."/>
            <person name="Numata K."/>
            <person name="Arakawa K."/>
        </authorList>
    </citation>
    <scope>NUCLEOTIDE SEQUENCE</scope>
</reference>
<keyword evidence="1" id="KW-1133">Transmembrane helix</keyword>
<evidence type="ECO:0000313" key="3">
    <source>
        <dbReference type="Proteomes" id="UP000887013"/>
    </source>
</evidence>
<sequence>MRRLCSGVSSRNQCPKQSQRTKLGFGISLWAIPFFVLHCINSTWSTNPNRQHNGSAESRCLNVFFSHSMNRTDKELSTAPSYCSSRKRP</sequence>
<comment type="caution">
    <text evidence="2">The sequence shown here is derived from an EMBL/GenBank/DDBJ whole genome shotgun (WGS) entry which is preliminary data.</text>
</comment>
<proteinExistence type="predicted"/>
<feature type="transmembrane region" description="Helical" evidence="1">
    <location>
        <begin position="21"/>
        <end position="44"/>
    </location>
</feature>
<evidence type="ECO:0000256" key="1">
    <source>
        <dbReference type="SAM" id="Phobius"/>
    </source>
</evidence>
<keyword evidence="3" id="KW-1185">Reference proteome</keyword>
<organism evidence="2 3">
    <name type="scientific">Nephila pilipes</name>
    <name type="common">Giant wood spider</name>
    <name type="synonym">Nephila maculata</name>
    <dbReference type="NCBI Taxonomy" id="299642"/>
    <lineage>
        <taxon>Eukaryota</taxon>
        <taxon>Metazoa</taxon>
        <taxon>Ecdysozoa</taxon>
        <taxon>Arthropoda</taxon>
        <taxon>Chelicerata</taxon>
        <taxon>Arachnida</taxon>
        <taxon>Araneae</taxon>
        <taxon>Araneomorphae</taxon>
        <taxon>Entelegynae</taxon>
        <taxon>Araneoidea</taxon>
        <taxon>Nephilidae</taxon>
        <taxon>Nephila</taxon>
    </lineage>
</organism>
<dbReference type="Proteomes" id="UP000887013">
    <property type="component" value="Unassembled WGS sequence"/>
</dbReference>
<dbReference type="EMBL" id="BMAW01009837">
    <property type="protein sequence ID" value="GFT15912.1"/>
    <property type="molecule type" value="Genomic_DNA"/>
</dbReference>
<keyword evidence="1" id="KW-0812">Transmembrane</keyword>
<name>A0A8X6THS5_NEPPI</name>
<evidence type="ECO:0000313" key="2">
    <source>
        <dbReference type="EMBL" id="GFT15912.1"/>
    </source>
</evidence>
<protein>
    <submittedName>
        <fullName evidence="2">Uncharacterized protein</fullName>
    </submittedName>
</protein>
<accession>A0A8X6THS5</accession>
<keyword evidence="1" id="KW-0472">Membrane</keyword>
<gene>
    <name evidence="2" type="ORF">NPIL_371021</name>
</gene>